<dbReference type="SUPFAM" id="SSF52343">
    <property type="entry name" value="Ferredoxin reductase-like, C-terminal NADP-linked domain"/>
    <property type="match status" value="1"/>
</dbReference>
<keyword evidence="7" id="KW-0285">Flavoprotein</keyword>
<evidence type="ECO:0000313" key="18">
    <source>
        <dbReference type="EMBL" id="KAK4035109.1"/>
    </source>
</evidence>
<reference evidence="19" key="1">
    <citation type="journal article" date="2023" name="Mol. Phylogenet. Evol.">
        <title>Genome-scale phylogeny and comparative genomics of the fungal order Sordariales.</title>
        <authorList>
            <person name="Hensen N."/>
            <person name="Bonometti L."/>
            <person name="Westerberg I."/>
            <person name="Brannstrom I.O."/>
            <person name="Guillou S."/>
            <person name="Cros-Aarteil S."/>
            <person name="Calhoun S."/>
            <person name="Haridas S."/>
            <person name="Kuo A."/>
            <person name="Mondo S."/>
            <person name="Pangilinan J."/>
            <person name="Riley R."/>
            <person name="LaButti K."/>
            <person name="Andreopoulos B."/>
            <person name="Lipzen A."/>
            <person name="Chen C."/>
            <person name="Yan M."/>
            <person name="Daum C."/>
            <person name="Ng V."/>
            <person name="Clum A."/>
            <person name="Steindorff A."/>
            <person name="Ohm R.A."/>
            <person name="Martin F."/>
            <person name="Silar P."/>
            <person name="Natvig D.O."/>
            <person name="Lalanne C."/>
            <person name="Gautier V."/>
            <person name="Ament-Velasquez S.L."/>
            <person name="Kruys A."/>
            <person name="Hutchinson M.I."/>
            <person name="Powell A.J."/>
            <person name="Barry K."/>
            <person name="Miller A.N."/>
            <person name="Grigoriev I.V."/>
            <person name="Debuchy R."/>
            <person name="Gladieux P."/>
            <person name="Hiltunen Thoren M."/>
            <person name="Johannesson H."/>
        </authorList>
    </citation>
    <scope>NUCLEOTIDE SEQUENCE [LARGE SCALE GENOMIC DNA]</scope>
    <source>
        <strain evidence="19">CBS 284.82</strain>
    </source>
</reference>
<keyword evidence="13" id="KW-0520">NAD</keyword>
<evidence type="ECO:0000313" key="19">
    <source>
        <dbReference type="Proteomes" id="UP001303115"/>
    </source>
</evidence>
<accession>A0AAN6PB13</accession>
<proteinExistence type="inferred from homology"/>
<evidence type="ECO:0000256" key="12">
    <source>
        <dbReference type="ARBA" id="ARBA00023004"/>
    </source>
</evidence>
<dbReference type="InterPro" id="IPR012292">
    <property type="entry name" value="Globin/Proto"/>
</dbReference>
<dbReference type="SUPFAM" id="SSF46458">
    <property type="entry name" value="Globin-like"/>
    <property type="match status" value="1"/>
</dbReference>
<evidence type="ECO:0000259" key="16">
    <source>
        <dbReference type="PROSITE" id="PS01033"/>
    </source>
</evidence>
<dbReference type="InterPro" id="IPR039261">
    <property type="entry name" value="FNR_nucleotide-bd"/>
</dbReference>
<dbReference type="CDD" id="cd08922">
    <property type="entry name" value="FHb-globin"/>
    <property type="match status" value="1"/>
</dbReference>
<keyword evidence="12" id="KW-0408">Iron</keyword>
<dbReference type="GO" id="GO:0046210">
    <property type="term" value="P:nitric oxide catabolic process"/>
    <property type="evidence" value="ECO:0007669"/>
    <property type="project" value="TreeGrafter"/>
</dbReference>
<comment type="cofactor">
    <cofactor evidence="2">
        <name>FAD</name>
        <dbReference type="ChEBI" id="CHEBI:57692"/>
    </cofactor>
</comment>
<dbReference type="GO" id="GO:0071500">
    <property type="term" value="P:cellular response to nitrosative stress"/>
    <property type="evidence" value="ECO:0007669"/>
    <property type="project" value="TreeGrafter"/>
</dbReference>
<keyword evidence="19" id="KW-1185">Reference proteome</keyword>
<dbReference type="Proteomes" id="UP001303115">
    <property type="component" value="Unassembled WGS sequence"/>
</dbReference>
<dbReference type="InterPro" id="IPR009050">
    <property type="entry name" value="Globin-like_sf"/>
</dbReference>
<dbReference type="Pfam" id="PF00042">
    <property type="entry name" value="Globin"/>
    <property type="match status" value="1"/>
</dbReference>
<comment type="similarity">
    <text evidence="3">In the C-terminal section; belongs to the flavoprotein pyridine nucleotide cytochrome reductase family.</text>
</comment>
<evidence type="ECO:0000256" key="2">
    <source>
        <dbReference type="ARBA" id="ARBA00001974"/>
    </source>
</evidence>
<evidence type="ECO:0000256" key="5">
    <source>
        <dbReference type="ARBA" id="ARBA00022575"/>
    </source>
</evidence>
<dbReference type="FunFam" id="2.40.30.10:FF:000034">
    <property type="entry name" value="Flavohemoprotein"/>
    <property type="match status" value="1"/>
</dbReference>
<keyword evidence="6" id="KW-0349">Heme</keyword>
<sequence>MAAVTESQIAIVKATAPVLQEHGVAITTVFYENLLRENPDLHNIFSSSSQATGRQPRALAGAVLGYATYIDDLPKLAHAVERIAHKHVSLQVTPAQYDVVGKYLIQAIGQVLGAAATPDIVDAWVAAYGALAAVFINREGEMYKANAADHWTGWRKFRIARKEQESSVITSFYLAPADGGATPLPKFYPGQYVSLQVRVPELGYLQSRQYSLSEGPTPAGEYYRISVKKEEGDAATGVPGLISNLLHARYAVGDEVELSHPQGEFYVDPADTSKEGVPAVLISAGVGATPLKAILDSLTTTTTTGGQAPPVVKRPVSWIHSARSSAMQPFGDAVRQICRENENVTANVFLRSVGPEDKAGVHYEFGDMRLDLAKLDAERDLFVGDARAEYFVCGPEPFMVDVRAALEAMGVERGRIFLELFATGDVA</sequence>
<evidence type="ECO:0000256" key="15">
    <source>
        <dbReference type="ARBA" id="ARBA00049433"/>
    </source>
</evidence>
<dbReference type="GO" id="GO:0071949">
    <property type="term" value="F:FAD binding"/>
    <property type="evidence" value="ECO:0007669"/>
    <property type="project" value="TreeGrafter"/>
</dbReference>
<keyword evidence="9" id="KW-0274">FAD</keyword>
<evidence type="ECO:0000256" key="9">
    <source>
        <dbReference type="ARBA" id="ARBA00022827"/>
    </source>
</evidence>
<dbReference type="GO" id="GO:0009636">
    <property type="term" value="P:response to toxic substance"/>
    <property type="evidence" value="ECO:0007669"/>
    <property type="project" value="UniProtKB-KW"/>
</dbReference>
<feature type="domain" description="FAD-binding FR-type" evidence="17">
    <location>
        <begin position="152"/>
        <end position="268"/>
    </location>
</feature>
<comment type="catalytic activity">
    <reaction evidence="14">
        <text>2 nitric oxide + NADH + 2 O2 = 2 nitrate + NAD(+) + H(+)</text>
        <dbReference type="Rhea" id="RHEA:19469"/>
        <dbReference type="ChEBI" id="CHEBI:15378"/>
        <dbReference type="ChEBI" id="CHEBI:15379"/>
        <dbReference type="ChEBI" id="CHEBI:16480"/>
        <dbReference type="ChEBI" id="CHEBI:17632"/>
        <dbReference type="ChEBI" id="CHEBI:57540"/>
        <dbReference type="ChEBI" id="CHEBI:57945"/>
        <dbReference type="EC" id="1.14.12.17"/>
    </reaction>
</comment>
<dbReference type="PROSITE" id="PS51384">
    <property type="entry name" value="FAD_FR"/>
    <property type="match status" value="1"/>
</dbReference>
<keyword evidence="11" id="KW-0560">Oxidoreductase</keyword>
<evidence type="ECO:0000256" key="6">
    <source>
        <dbReference type="ARBA" id="ARBA00022617"/>
    </source>
</evidence>
<dbReference type="GO" id="GO:0020037">
    <property type="term" value="F:heme binding"/>
    <property type="evidence" value="ECO:0007669"/>
    <property type="project" value="InterPro"/>
</dbReference>
<dbReference type="PANTHER" id="PTHR43396:SF3">
    <property type="entry name" value="FLAVOHEMOPROTEIN"/>
    <property type="match status" value="1"/>
</dbReference>
<keyword evidence="10" id="KW-0521">NADP</keyword>
<evidence type="ECO:0000256" key="13">
    <source>
        <dbReference type="ARBA" id="ARBA00023027"/>
    </source>
</evidence>
<evidence type="ECO:0000256" key="14">
    <source>
        <dbReference type="ARBA" id="ARBA00048649"/>
    </source>
</evidence>
<evidence type="ECO:0000256" key="8">
    <source>
        <dbReference type="ARBA" id="ARBA00022723"/>
    </source>
</evidence>
<dbReference type="GO" id="GO:0019825">
    <property type="term" value="F:oxygen binding"/>
    <property type="evidence" value="ECO:0007669"/>
    <property type="project" value="InterPro"/>
</dbReference>
<dbReference type="GO" id="GO:0046872">
    <property type="term" value="F:metal ion binding"/>
    <property type="evidence" value="ECO:0007669"/>
    <property type="project" value="UniProtKB-KW"/>
</dbReference>
<comment type="cofactor">
    <cofactor evidence="1">
        <name>heme b</name>
        <dbReference type="ChEBI" id="CHEBI:60344"/>
    </cofactor>
</comment>
<dbReference type="PANTHER" id="PTHR43396">
    <property type="entry name" value="FLAVOHEMOPROTEIN"/>
    <property type="match status" value="1"/>
</dbReference>
<protein>
    <recommendedName>
        <fullName evidence="4">nitric oxide dioxygenase</fullName>
        <ecNumber evidence="4">1.14.12.17</ecNumber>
    </recommendedName>
</protein>
<comment type="catalytic activity">
    <reaction evidence="15">
        <text>2 nitric oxide + NADPH + 2 O2 = 2 nitrate + NADP(+) + H(+)</text>
        <dbReference type="Rhea" id="RHEA:19465"/>
        <dbReference type="ChEBI" id="CHEBI:15378"/>
        <dbReference type="ChEBI" id="CHEBI:15379"/>
        <dbReference type="ChEBI" id="CHEBI:16480"/>
        <dbReference type="ChEBI" id="CHEBI:17632"/>
        <dbReference type="ChEBI" id="CHEBI:57783"/>
        <dbReference type="ChEBI" id="CHEBI:58349"/>
        <dbReference type="EC" id="1.14.12.17"/>
    </reaction>
</comment>
<evidence type="ECO:0000256" key="1">
    <source>
        <dbReference type="ARBA" id="ARBA00001970"/>
    </source>
</evidence>
<dbReference type="InterPro" id="IPR017938">
    <property type="entry name" value="Riboflavin_synthase-like_b-brl"/>
</dbReference>
<dbReference type="SUPFAM" id="SSF63380">
    <property type="entry name" value="Riboflavin synthase domain-like"/>
    <property type="match status" value="1"/>
</dbReference>
<keyword evidence="8" id="KW-0479">Metal-binding</keyword>
<dbReference type="InterPro" id="IPR017927">
    <property type="entry name" value="FAD-bd_FR_type"/>
</dbReference>
<dbReference type="Gene3D" id="1.10.490.10">
    <property type="entry name" value="Globins"/>
    <property type="match status" value="1"/>
</dbReference>
<dbReference type="EC" id="1.14.12.17" evidence="4"/>
<dbReference type="AlphaFoldDB" id="A0AAN6PB13"/>
<dbReference type="Gene3D" id="3.40.50.80">
    <property type="entry name" value="Nucleotide-binding domain of ferredoxin-NADP reductase (FNR) module"/>
    <property type="match status" value="1"/>
</dbReference>
<dbReference type="FunFam" id="1.10.490.10:FF:000003">
    <property type="entry name" value="Flavohemoprotein"/>
    <property type="match status" value="1"/>
</dbReference>
<name>A0AAN6PB13_9PEZI</name>
<keyword evidence="5" id="KW-0216">Detoxification</keyword>
<evidence type="ECO:0000256" key="11">
    <source>
        <dbReference type="ARBA" id="ARBA00023002"/>
    </source>
</evidence>
<dbReference type="InterPro" id="IPR000971">
    <property type="entry name" value="Globin"/>
</dbReference>
<evidence type="ECO:0000256" key="4">
    <source>
        <dbReference type="ARBA" id="ARBA00012229"/>
    </source>
</evidence>
<organism evidence="18 19">
    <name type="scientific">Parachaetomium inaequale</name>
    <dbReference type="NCBI Taxonomy" id="2588326"/>
    <lineage>
        <taxon>Eukaryota</taxon>
        <taxon>Fungi</taxon>
        <taxon>Dikarya</taxon>
        <taxon>Ascomycota</taxon>
        <taxon>Pezizomycotina</taxon>
        <taxon>Sordariomycetes</taxon>
        <taxon>Sordariomycetidae</taxon>
        <taxon>Sordariales</taxon>
        <taxon>Chaetomiaceae</taxon>
        <taxon>Parachaetomium</taxon>
    </lineage>
</organism>
<dbReference type="GO" id="GO:0008941">
    <property type="term" value="F:nitric oxide dioxygenase NAD(P)H activity"/>
    <property type="evidence" value="ECO:0007669"/>
    <property type="project" value="UniProtKB-EC"/>
</dbReference>
<evidence type="ECO:0000256" key="3">
    <source>
        <dbReference type="ARBA" id="ARBA00006401"/>
    </source>
</evidence>
<dbReference type="Gene3D" id="2.40.30.10">
    <property type="entry name" value="Translation factors"/>
    <property type="match status" value="1"/>
</dbReference>
<evidence type="ECO:0000256" key="10">
    <source>
        <dbReference type="ARBA" id="ARBA00022857"/>
    </source>
</evidence>
<feature type="domain" description="Globin" evidence="16">
    <location>
        <begin position="3"/>
        <end position="140"/>
    </location>
</feature>
<dbReference type="EMBL" id="MU854455">
    <property type="protein sequence ID" value="KAK4035109.1"/>
    <property type="molecule type" value="Genomic_DNA"/>
</dbReference>
<dbReference type="PROSITE" id="PS01033">
    <property type="entry name" value="GLOBIN"/>
    <property type="match status" value="1"/>
</dbReference>
<dbReference type="CDD" id="cd06184">
    <property type="entry name" value="flavohem_like_fad_nad_binding"/>
    <property type="match status" value="1"/>
</dbReference>
<evidence type="ECO:0000256" key="7">
    <source>
        <dbReference type="ARBA" id="ARBA00022630"/>
    </source>
</evidence>
<gene>
    <name evidence="18" type="ORF">C8A01DRAFT_38444</name>
</gene>
<comment type="caution">
    <text evidence="18">The sequence shown here is derived from an EMBL/GenBank/DDBJ whole genome shotgun (WGS) entry which is preliminary data.</text>
</comment>
<evidence type="ECO:0000259" key="17">
    <source>
        <dbReference type="PROSITE" id="PS51384"/>
    </source>
</evidence>